<accession>A0AA86UQR7</accession>
<name>A0AA86UQR7_9EUKA</name>
<protein>
    <submittedName>
        <fullName evidence="3">Hypothetical_protein</fullName>
    </submittedName>
</protein>
<feature type="compositionally biased region" description="Basic residues" evidence="1">
    <location>
        <begin position="173"/>
        <end position="182"/>
    </location>
</feature>
<evidence type="ECO:0000256" key="1">
    <source>
        <dbReference type="SAM" id="MobiDB-lite"/>
    </source>
</evidence>
<evidence type="ECO:0000313" key="4">
    <source>
        <dbReference type="Proteomes" id="UP001642409"/>
    </source>
</evidence>
<reference evidence="3 4" key="2">
    <citation type="submission" date="2024-07" db="EMBL/GenBank/DDBJ databases">
        <authorList>
            <person name="Akdeniz Z."/>
        </authorList>
    </citation>
    <scope>NUCLEOTIDE SEQUENCE [LARGE SCALE GENOMIC DNA]</scope>
</reference>
<dbReference type="AlphaFoldDB" id="A0AA86UQR7"/>
<evidence type="ECO:0000313" key="3">
    <source>
        <dbReference type="EMBL" id="CAL5995425.1"/>
    </source>
</evidence>
<evidence type="ECO:0000313" key="2">
    <source>
        <dbReference type="EMBL" id="CAI9960896.1"/>
    </source>
</evidence>
<reference evidence="2" key="1">
    <citation type="submission" date="2023-06" db="EMBL/GenBank/DDBJ databases">
        <authorList>
            <person name="Kurt Z."/>
        </authorList>
    </citation>
    <scope>NUCLEOTIDE SEQUENCE</scope>
</reference>
<proteinExistence type="predicted"/>
<sequence>MSVPVDKFVSQIAEKLGLSVKQPNLICKIVIATMLLPDIGPLFSALSIELPQQLLVKFFFESFVQEHLTTQQFRRSVSLQTSHEHKFKFTGQRAKPTNSTEFQHRFSAALKTVLNVDATDADLCRIANSYFMLNNQMKEAHVRGMHFEQRQGGAVQTDGRDEDLEAEPDRSQVRRTRRKRKVLQAERCDVRGQQKCQVKS</sequence>
<dbReference type="EMBL" id="CAXDID020000033">
    <property type="protein sequence ID" value="CAL5995425.1"/>
    <property type="molecule type" value="Genomic_DNA"/>
</dbReference>
<feature type="region of interest" description="Disordered" evidence="1">
    <location>
        <begin position="151"/>
        <end position="182"/>
    </location>
</feature>
<dbReference type="Proteomes" id="UP001642409">
    <property type="component" value="Unassembled WGS sequence"/>
</dbReference>
<comment type="caution">
    <text evidence="2">The sequence shown here is derived from an EMBL/GenBank/DDBJ whole genome shotgun (WGS) entry which is preliminary data.</text>
</comment>
<organism evidence="2">
    <name type="scientific">Hexamita inflata</name>
    <dbReference type="NCBI Taxonomy" id="28002"/>
    <lineage>
        <taxon>Eukaryota</taxon>
        <taxon>Metamonada</taxon>
        <taxon>Diplomonadida</taxon>
        <taxon>Hexamitidae</taxon>
        <taxon>Hexamitinae</taxon>
        <taxon>Hexamita</taxon>
    </lineage>
</organism>
<keyword evidence="4" id="KW-1185">Reference proteome</keyword>
<gene>
    <name evidence="3" type="ORF">HINF_LOCUS14025</name>
    <name evidence="2" type="ORF">HINF_LOCUS48541</name>
</gene>
<dbReference type="EMBL" id="CATOUU010000937">
    <property type="protein sequence ID" value="CAI9960896.1"/>
    <property type="molecule type" value="Genomic_DNA"/>
</dbReference>